<protein>
    <submittedName>
        <fullName evidence="2">Divalent cation tolerance protein</fullName>
    </submittedName>
</protein>
<keyword evidence="3" id="KW-1185">Reference proteome</keyword>
<dbReference type="GO" id="GO:0010038">
    <property type="term" value="P:response to metal ion"/>
    <property type="evidence" value="ECO:0007669"/>
    <property type="project" value="InterPro"/>
</dbReference>
<evidence type="ECO:0000256" key="1">
    <source>
        <dbReference type="ARBA" id="ARBA00010169"/>
    </source>
</evidence>
<reference evidence="2 3" key="1">
    <citation type="submission" date="2017-06" db="EMBL/GenBank/DDBJ databases">
        <authorList>
            <person name="Kim H.J."/>
            <person name="Triplett B.A."/>
        </authorList>
    </citation>
    <scope>NUCLEOTIDE SEQUENCE [LARGE SCALE GENOMIC DNA]</scope>
    <source>
        <strain evidence="2 3">MWH-VicM1</strain>
    </source>
</reference>
<dbReference type="EMBL" id="FYEX01000001">
    <property type="protein sequence ID" value="SNC63250.1"/>
    <property type="molecule type" value="Genomic_DNA"/>
</dbReference>
<dbReference type="SUPFAM" id="SSF54913">
    <property type="entry name" value="GlnB-like"/>
    <property type="match status" value="1"/>
</dbReference>
<dbReference type="Proteomes" id="UP000197215">
    <property type="component" value="Unassembled WGS sequence"/>
</dbReference>
<gene>
    <name evidence="2" type="ORF">SAMN06295916_0841</name>
</gene>
<dbReference type="PANTHER" id="PTHR23419">
    <property type="entry name" value="DIVALENT CATION TOLERANCE CUTA-RELATED"/>
    <property type="match status" value="1"/>
</dbReference>
<dbReference type="OrthoDB" id="37622at2"/>
<dbReference type="Pfam" id="PF03091">
    <property type="entry name" value="CutA1"/>
    <property type="match status" value="1"/>
</dbReference>
<proteinExistence type="inferred from homology"/>
<dbReference type="InterPro" id="IPR015867">
    <property type="entry name" value="N-reg_PII/ATP_PRibTrfase_C"/>
</dbReference>
<organism evidence="2 3">
    <name type="scientific">Polynucleobacter victoriensis</name>
    <dbReference type="NCBI Taxonomy" id="2049319"/>
    <lineage>
        <taxon>Bacteria</taxon>
        <taxon>Pseudomonadati</taxon>
        <taxon>Pseudomonadota</taxon>
        <taxon>Betaproteobacteria</taxon>
        <taxon>Burkholderiales</taxon>
        <taxon>Burkholderiaceae</taxon>
        <taxon>Polynucleobacter</taxon>
    </lineage>
</organism>
<dbReference type="Gene3D" id="3.30.70.120">
    <property type="match status" value="1"/>
</dbReference>
<comment type="similarity">
    <text evidence="1">Belongs to the CutA family.</text>
</comment>
<accession>A0A212TBL4</accession>
<dbReference type="PANTHER" id="PTHR23419:SF8">
    <property type="entry name" value="FI09726P"/>
    <property type="match status" value="1"/>
</dbReference>
<dbReference type="AlphaFoldDB" id="A0A212TBL4"/>
<dbReference type="InterPro" id="IPR011322">
    <property type="entry name" value="N-reg_PII-like_a/b"/>
</dbReference>
<name>A0A212TBL4_9BURK</name>
<evidence type="ECO:0000313" key="2">
    <source>
        <dbReference type="EMBL" id="SNC63250.1"/>
    </source>
</evidence>
<dbReference type="InterPro" id="IPR004323">
    <property type="entry name" value="Ion_tolerance_CutA"/>
</dbReference>
<sequence length="107" mass="12028">MDSIYLLITTVASAEEAKNLAQKTVENGLAACAQVQATCHSVYKWQGKLESATEYPIHFKTNESKKCALFQFIKEQHSYDVPEIISLKLDDVDPMYATWLNAQLATK</sequence>
<dbReference type="GO" id="GO:0005507">
    <property type="term" value="F:copper ion binding"/>
    <property type="evidence" value="ECO:0007669"/>
    <property type="project" value="TreeGrafter"/>
</dbReference>
<evidence type="ECO:0000313" key="3">
    <source>
        <dbReference type="Proteomes" id="UP000197215"/>
    </source>
</evidence>
<dbReference type="RefSeq" id="WP_088812707.1">
    <property type="nucleotide sequence ID" value="NZ_FYEX01000001.1"/>
</dbReference>